<proteinExistence type="predicted"/>
<sequence length="238" mass="25165">MASAANHHYRNPVLDRLPQKRLSPTVMGGVSIAILIHAGLAAYIIHERFQISVPEEVEAPPFTGAILNMEKPKPKPEPTPQKEVRQTPVVVHAPADPVISEVAPLEVTPTPHADAQPGTGPVVVLDGAPGNSPTIVEAPAGPVYVKAIWSKFPDAAAMMQYYPVRAMDAETDGSATLACTVTDTKGRVRCDILAEMPRGYGFGDAAVRAVEAKGRADTSAGAVQVGAVMKVRMGFTME</sequence>
<keyword evidence="1" id="KW-0812">Transmembrane</keyword>
<keyword evidence="1" id="KW-0472">Membrane</keyword>
<dbReference type="EMBL" id="JAQQKX010000008">
    <property type="protein sequence ID" value="MDC7683879.1"/>
    <property type="molecule type" value="Genomic_DNA"/>
</dbReference>
<protein>
    <recommendedName>
        <fullName evidence="4">Energy transducer TonB</fullName>
    </recommendedName>
</protein>
<evidence type="ECO:0000256" key="1">
    <source>
        <dbReference type="SAM" id="Phobius"/>
    </source>
</evidence>
<dbReference type="Proteomes" id="UP001214854">
    <property type="component" value="Unassembled WGS sequence"/>
</dbReference>
<reference evidence="2 3" key="1">
    <citation type="submission" date="2023-01" db="EMBL/GenBank/DDBJ databases">
        <title>Novel species of the genus Asticcacaulis isolated from rivers.</title>
        <authorList>
            <person name="Lu H."/>
        </authorList>
    </citation>
    <scope>NUCLEOTIDE SEQUENCE [LARGE SCALE GENOMIC DNA]</scope>
    <source>
        <strain evidence="2 3">BYS171W</strain>
    </source>
</reference>
<evidence type="ECO:0000313" key="3">
    <source>
        <dbReference type="Proteomes" id="UP001214854"/>
    </source>
</evidence>
<keyword evidence="1" id="KW-1133">Transmembrane helix</keyword>
<keyword evidence="3" id="KW-1185">Reference proteome</keyword>
<accession>A0ABT5HV08</accession>
<comment type="caution">
    <text evidence="2">The sequence shown here is derived from an EMBL/GenBank/DDBJ whole genome shotgun (WGS) entry which is preliminary data.</text>
</comment>
<feature type="transmembrane region" description="Helical" evidence="1">
    <location>
        <begin position="26"/>
        <end position="45"/>
    </location>
</feature>
<evidence type="ECO:0008006" key="4">
    <source>
        <dbReference type="Google" id="ProtNLM"/>
    </source>
</evidence>
<evidence type="ECO:0000313" key="2">
    <source>
        <dbReference type="EMBL" id="MDC7683879.1"/>
    </source>
</evidence>
<gene>
    <name evidence="2" type="ORF">PQU92_11370</name>
</gene>
<organism evidence="2 3">
    <name type="scientific">Asticcacaulis aquaticus</name>
    <dbReference type="NCBI Taxonomy" id="2984212"/>
    <lineage>
        <taxon>Bacteria</taxon>
        <taxon>Pseudomonadati</taxon>
        <taxon>Pseudomonadota</taxon>
        <taxon>Alphaproteobacteria</taxon>
        <taxon>Caulobacterales</taxon>
        <taxon>Caulobacteraceae</taxon>
        <taxon>Asticcacaulis</taxon>
    </lineage>
</organism>
<name>A0ABT5HV08_9CAUL</name>
<dbReference type="RefSeq" id="WP_272748336.1">
    <property type="nucleotide sequence ID" value="NZ_JAQQKX010000008.1"/>
</dbReference>